<gene>
    <name evidence="2" type="ORF">IAC50_05985</name>
</gene>
<name>A0A9D1I0N9_9FIRM</name>
<protein>
    <submittedName>
        <fullName evidence="2">Uncharacterized protein</fullName>
    </submittedName>
</protein>
<feature type="compositionally biased region" description="Basic residues" evidence="1">
    <location>
        <begin position="32"/>
        <end position="41"/>
    </location>
</feature>
<organism evidence="2 3">
    <name type="scientific">Candidatus Allocopromorpha excrementigallinarum</name>
    <dbReference type="NCBI Taxonomy" id="2840742"/>
    <lineage>
        <taxon>Bacteria</taxon>
        <taxon>Bacillati</taxon>
        <taxon>Bacillota</taxon>
        <taxon>Clostridia</taxon>
        <taxon>Eubacteriales</taxon>
        <taxon>Eubacteriaceae</taxon>
        <taxon>Eubacteriaceae incertae sedis</taxon>
        <taxon>Candidatus Allocopromorpha</taxon>
    </lineage>
</organism>
<evidence type="ECO:0000313" key="3">
    <source>
        <dbReference type="Proteomes" id="UP000824090"/>
    </source>
</evidence>
<reference evidence="2" key="1">
    <citation type="submission" date="2020-10" db="EMBL/GenBank/DDBJ databases">
        <authorList>
            <person name="Gilroy R."/>
        </authorList>
    </citation>
    <scope>NUCLEOTIDE SEQUENCE</scope>
    <source>
        <strain evidence="2">ChiHcec3-6078</strain>
    </source>
</reference>
<feature type="region of interest" description="Disordered" evidence="1">
    <location>
        <begin position="19"/>
        <end position="52"/>
    </location>
</feature>
<proteinExistence type="predicted"/>
<dbReference type="AlphaFoldDB" id="A0A9D1I0N9"/>
<feature type="non-terminal residue" evidence="2">
    <location>
        <position position="52"/>
    </location>
</feature>
<dbReference type="Proteomes" id="UP000824090">
    <property type="component" value="Unassembled WGS sequence"/>
</dbReference>
<comment type="caution">
    <text evidence="2">The sequence shown here is derived from an EMBL/GenBank/DDBJ whole genome shotgun (WGS) entry which is preliminary data.</text>
</comment>
<sequence length="52" mass="6448">MIEPERWYEYQKNYQRYGFDMKPQPERGTRAERHRKRKRKIVIPVGNGRKVA</sequence>
<evidence type="ECO:0000256" key="1">
    <source>
        <dbReference type="SAM" id="MobiDB-lite"/>
    </source>
</evidence>
<evidence type="ECO:0000313" key="2">
    <source>
        <dbReference type="EMBL" id="HIU26021.1"/>
    </source>
</evidence>
<reference evidence="2" key="2">
    <citation type="journal article" date="2021" name="PeerJ">
        <title>Extensive microbial diversity within the chicken gut microbiome revealed by metagenomics and culture.</title>
        <authorList>
            <person name="Gilroy R."/>
            <person name="Ravi A."/>
            <person name="Getino M."/>
            <person name="Pursley I."/>
            <person name="Horton D.L."/>
            <person name="Alikhan N.F."/>
            <person name="Baker D."/>
            <person name="Gharbi K."/>
            <person name="Hall N."/>
            <person name="Watson M."/>
            <person name="Adriaenssens E.M."/>
            <person name="Foster-Nyarko E."/>
            <person name="Jarju S."/>
            <person name="Secka A."/>
            <person name="Antonio M."/>
            <person name="Oren A."/>
            <person name="Chaudhuri R.R."/>
            <person name="La Ragione R."/>
            <person name="Hildebrand F."/>
            <person name="Pallen M.J."/>
        </authorList>
    </citation>
    <scope>NUCLEOTIDE SEQUENCE</scope>
    <source>
        <strain evidence="2">ChiHcec3-6078</strain>
    </source>
</reference>
<accession>A0A9D1I0N9</accession>
<dbReference type="EMBL" id="DVMP01000111">
    <property type="protein sequence ID" value="HIU26021.1"/>
    <property type="molecule type" value="Genomic_DNA"/>
</dbReference>